<gene>
    <name evidence="1" type="ORF">HaLaN_10551</name>
</gene>
<dbReference type="InterPro" id="IPR026983">
    <property type="entry name" value="DHC"/>
</dbReference>
<dbReference type="PANTHER" id="PTHR45703">
    <property type="entry name" value="DYNEIN HEAVY CHAIN"/>
    <property type="match status" value="1"/>
</dbReference>
<dbReference type="AlphaFoldDB" id="A0A699YW74"/>
<dbReference type="GO" id="GO:0045505">
    <property type="term" value="F:dynein intermediate chain binding"/>
    <property type="evidence" value="ECO:0007669"/>
    <property type="project" value="InterPro"/>
</dbReference>
<organism evidence="1 2">
    <name type="scientific">Haematococcus lacustris</name>
    <name type="common">Green alga</name>
    <name type="synonym">Haematococcus pluvialis</name>
    <dbReference type="NCBI Taxonomy" id="44745"/>
    <lineage>
        <taxon>Eukaryota</taxon>
        <taxon>Viridiplantae</taxon>
        <taxon>Chlorophyta</taxon>
        <taxon>core chlorophytes</taxon>
        <taxon>Chlorophyceae</taxon>
        <taxon>CS clade</taxon>
        <taxon>Chlamydomonadales</taxon>
        <taxon>Haematococcaceae</taxon>
        <taxon>Haematococcus</taxon>
    </lineage>
</organism>
<reference evidence="1 2" key="1">
    <citation type="submission" date="2020-02" db="EMBL/GenBank/DDBJ databases">
        <title>Draft genome sequence of Haematococcus lacustris strain NIES-144.</title>
        <authorList>
            <person name="Morimoto D."/>
            <person name="Nakagawa S."/>
            <person name="Yoshida T."/>
            <person name="Sawayama S."/>
        </authorList>
    </citation>
    <scope>NUCLEOTIDE SEQUENCE [LARGE SCALE GENOMIC DNA]</scope>
    <source>
        <strain evidence="1 2">NIES-144</strain>
    </source>
</reference>
<proteinExistence type="predicted"/>
<name>A0A699YW74_HAELA</name>
<feature type="non-terminal residue" evidence="1">
    <location>
        <position position="350"/>
    </location>
</feature>
<dbReference type="GO" id="GO:0030286">
    <property type="term" value="C:dynein complex"/>
    <property type="evidence" value="ECO:0007669"/>
    <property type="project" value="InterPro"/>
</dbReference>
<sequence length="350" mass="40438">MPLFQSLRLQLNATVEEDYLAAQEYVKMFEDYRKVFDFGRTWSYEDYVSKAKTLREIRRDMHKQREWRNELDRMKISNVVGCLYIDSKSLRNDLLPITSSTLDRIKLLLLNMSRDTCLQVLEDTHSRIALLQARPVMLDEFMTYQVMHAQQVEAKKAVLAAASQVDDMYDMLSAYEQKVPTGDQVKHDDLREAANQFVQELSAGKEFIADNKHAQQDTLAENIKALNEELVTLSFSLTQGDYINADADPEQVVADLDGVMTHIEELKAASETYKEYEALFERDASDFSLVAQTEKEAAAKHHLWKSLYDFMEKSHNWTEDAILDEDGKVALSIEQIRAEVEEYSSRAYKL</sequence>
<protein>
    <submittedName>
        <fullName evidence="1">Uncharacterized protein</fullName>
    </submittedName>
</protein>
<evidence type="ECO:0000313" key="2">
    <source>
        <dbReference type="Proteomes" id="UP000485058"/>
    </source>
</evidence>
<dbReference type="Proteomes" id="UP000485058">
    <property type="component" value="Unassembled WGS sequence"/>
</dbReference>
<comment type="caution">
    <text evidence="1">The sequence shown here is derived from an EMBL/GenBank/DDBJ whole genome shotgun (WGS) entry which is preliminary data.</text>
</comment>
<dbReference type="EMBL" id="BLLF01000732">
    <property type="protein sequence ID" value="GFH14487.1"/>
    <property type="molecule type" value="Genomic_DNA"/>
</dbReference>
<dbReference type="PANTHER" id="PTHR45703:SF35">
    <property type="entry name" value="DYNEIN HEAVY CHAIN"/>
    <property type="match status" value="1"/>
</dbReference>
<evidence type="ECO:0000313" key="1">
    <source>
        <dbReference type="EMBL" id="GFH14487.1"/>
    </source>
</evidence>
<keyword evidence="2" id="KW-1185">Reference proteome</keyword>
<dbReference type="GO" id="GO:0051959">
    <property type="term" value="F:dynein light intermediate chain binding"/>
    <property type="evidence" value="ECO:0007669"/>
    <property type="project" value="InterPro"/>
</dbReference>
<accession>A0A699YW74</accession>
<feature type="non-terminal residue" evidence="1">
    <location>
        <position position="1"/>
    </location>
</feature>
<dbReference type="GO" id="GO:0007018">
    <property type="term" value="P:microtubule-based movement"/>
    <property type="evidence" value="ECO:0007669"/>
    <property type="project" value="InterPro"/>
</dbReference>